<reference evidence="3" key="1">
    <citation type="submission" date="2020-05" db="EMBL/GenBank/DDBJ databases">
        <title>WGS assembly of Panicum virgatum.</title>
        <authorList>
            <person name="Lovell J.T."/>
            <person name="Jenkins J."/>
            <person name="Shu S."/>
            <person name="Juenger T.E."/>
            <person name="Schmutz J."/>
        </authorList>
    </citation>
    <scope>NUCLEOTIDE SEQUENCE</scope>
    <source>
        <strain evidence="3">AP13</strain>
    </source>
</reference>
<evidence type="ECO:0000256" key="1">
    <source>
        <dbReference type="RuleBase" id="RU363044"/>
    </source>
</evidence>
<evidence type="ECO:0000313" key="3">
    <source>
        <dbReference type="EMBL" id="KAG2633950.1"/>
    </source>
</evidence>
<dbReference type="GO" id="GO:0016787">
    <property type="term" value="F:hydrolase activity"/>
    <property type="evidence" value="ECO:0007669"/>
    <property type="project" value="UniProtKB-KW"/>
</dbReference>
<comment type="catalytic activity">
    <reaction evidence="1">
        <text>ATP + H2O = ADP + phosphate + H(+)</text>
        <dbReference type="Rhea" id="RHEA:13065"/>
        <dbReference type="ChEBI" id="CHEBI:15377"/>
        <dbReference type="ChEBI" id="CHEBI:15378"/>
        <dbReference type="ChEBI" id="CHEBI:30616"/>
        <dbReference type="ChEBI" id="CHEBI:43474"/>
        <dbReference type="ChEBI" id="CHEBI:456216"/>
        <dbReference type="EC" id="5.6.2.3"/>
    </reaction>
</comment>
<keyword evidence="1" id="KW-0347">Helicase</keyword>
<dbReference type="GO" id="GO:0006310">
    <property type="term" value="P:DNA recombination"/>
    <property type="evidence" value="ECO:0007669"/>
    <property type="project" value="UniProtKB-KW"/>
</dbReference>
<dbReference type="GO" id="GO:0005524">
    <property type="term" value="F:ATP binding"/>
    <property type="evidence" value="ECO:0007669"/>
    <property type="project" value="UniProtKB-KW"/>
</dbReference>
<protein>
    <recommendedName>
        <fullName evidence="1">ATP-dependent DNA helicase</fullName>
        <ecNumber evidence="1">5.6.2.3</ecNumber>
    </recommendedName>
</protein>
<feature type="domain" description="DNA helicase Pif1-like DEAD-box helicase" evidence="2">
    <location>
        <begin position="193"/>
        <end position="305"/>
    </location>
</feature>
<dbReference type="SUPFAM" id="SSF52540">
    <property type="entry name" value="P-loop containing nucleoside triphosphate hydrolases"/>
    <property type="match status" value="1"/>
</dbReference>
<dbReference type="Gene3D" id="3.40.50.300">
    <property type="entry name" value="P-loop containing nucleotide triphosphate hydrolases"/>
    <property type="match status" value="1"/>
</dbReference>
<dbReference type="GO" id="GO:0043139">
    <property type="term" value="F:5'-3' DNA helicase activity"/>
    <property type="evidence" value="ECO:0007669"/>
    <property type="project" value="UniProtKB-EC"/>
</dbReference>
<evidence type="ECO:0000259" key="2">
    <source>
        <dbReference type="Pfam" id="PF05970"/>
    </source>
</evidence>
<dbReference type="PANTHER" id="PTHR10492:SF72">
    <property type="entry name" value="ATP-DEPENDENT DNA HELICASE"/>
    <property type="match status" value="1"/>
</dbReference>
<organism evidence="3 4">
    <name type="scientific">Panicum virgatum</name>
    <name type="common">Blackwell switchgrass</name>
    <dbReference type="NCBI Taxonomy" id="38727"/>
    <lineage>
        <taxon>Eukaryota</taxon>
        <taxon>Viridiplantae</taxon>
        <taxon>Streptophyta</taxon>
        <taxon>Embryophyta</taxon>
        <taxon>Tracheophyta</taxon>
        <taxon>Spermatophyta</taxon>
        <taxon>Magnoliopsida</taxon>
        <taxon>Liliopsida</taxon>
        <taxon>Poales</taxon>
        <taxon>Poaceae</taxon>
        <taxon>PACMAD clade</taxon>
        <taxon>Panicoideae</taxon>
        <taxon>Panicodae</taxon>
        <taxon>Paniceae</taxon>
        <taxon>Panicinae</taxon>
        <taxon>Panicum</taxon>
        <taxon>Panicum sect. Hiantes</taxon>
    </lineage>
</organism>
<name>A0A8T0VFF8_PANVG</name>
<gene>
    <name evidence="3" type="ORF">PVAP13_2NG256012</name>
</gene>
<dbReference type="InterPro" id="IPR010285">
    <property type="entry name" value="DNA_helicase_pif1-like_DEAD"/>
</dbReference>
<dbReference type="GO" id="GO:0006281">
    <property type="term" value="P:DNA repair"/>
    <property type="evidence" value="ECO:0007669"/>
    <property type="project" value="UniProtKB-KW"/>
</dbReference>
<keyword evidence="1" id="KW-0378">Hydrolase</keyword>
<keyword evidence="1" id="KW-0234">DNA repair</keyword>
<dbReference type="Pfam" id="PF05970">
    <property type="entry name" value="PIF1"/>
    <property type="match status" value="1"/>
</dbReference>
<keyword evidence="1" id="KW-0547">Nucleotide-binding</keyword>
<keyword evidence="1" id="KW-0233">DNA recombination</keyword>
<evidence type="ECO:0000313" key="4">
    <source>
        <dbReference type="Proteomes" id="UP000823388"/>
    </source>
</evidence>
<comment type="similarity">
    <text evidence="1">Belongs to the helicase family.</text>
</comment>
<dbReference type="PANTHER" id="PTHR10492">
    <property type="match status" value="1"/>
</dbReference>
<comment type="caution">
    <text evidence="3">The sequence shown here is derived from an EMBL/GenBank/DDBJ whole genome shotgun (WGS) entry which is preliminary data.</text>
</comment>
<proteinExistence type="inferred from homology"/>
<dbReference type="EC" id="5.6.2.3" evidence="1"/>
<keyword evidence="1" id="KW-0067">ATP-binding</keyword>
<keyword evidence="1" id="KW-0227">DNA damage</keyword>
<keyword evidence="4" id="KW-1185">Reference proteome</keyword>
<dbReference type="Proteomes" id="UP000823388">
    <property type="component" value="Chromosome 2N"/>
</dbReference>
<accession>A0A8T0VFF8</accession>
<sequence>MEQVHKKLVSSEKAVQIGRLVYAYPSEGERFYLRVLLNHVRDPTSFISIRTVRGVVSPTFRECCEKLGLVETDSSLDNALSEAVTFQMPRVLRRMFATIMVYCEYTNIRTLWDKHYESMAEDYRHVHGNSLIVEQFVLRDIADILSSMGKDIRNYGLPSMQLSGETNRDYCRDLTEERKIVVSDEDIKLAESLNAEQMEGFNEILDHVMTNRGKVFFVDGPGGPGKTYLYKTLLARVRSTDRIAIATATSGIAASIMPGGRTAHSRFKIPIKLEDNSVCNFTKQSGTAELLREASLIIWDEVAMT</sequence>
<dbReference type="InterPro" id="IPR027417">
    <property type="entry name" value="P-loop_NTPase"/>
</dbReference>
<dbReference type="EMBL" id="CM029040">
    <property type="protein sequence ID" value="KAG2633950.1"/>
    <property type="molecule type" value="Genomic_DNA"/>
</dbReference>
<dbReference type="AlphaFoldDB" id="A0A8T0VFF8"/>
<dbReference type="GO" id="GO:0000723">
    <property type="term" value="P:telomere maintenance"/>
    <property type="evidence" value="ECO:0007669"/>
    <property type="project" value="InterPro"/>
</dbReference>
<comment type="cofactor">
    <cofactor evidence="1">
        <name>Mg(2+)</name>
        <dbReference type="ChEBI" id="CHEBI:18420"/>
    </cofactor>
</comment>